<sequence length="865" mass="95231">MSAIDEAISALRKAVHFTPAEHPRLPSRLNNLGGALTRQSEVTYELSDITEAISIQQQAVNLTPKHHAELPTRLANLGTSLHRRFTVTFDISDIDDAISLQREAVELTPEGRIDLPIKLTNLGSSFWLRFGSFQNKEDIDEAISTHRRAVALVSDEYPGLPAFLNNLGLALRDRFLHSSKPSDFEEAISAHRKAVCLTPKDHMELPGRLIGLGTMIHIQFERTGNLSDISEAISTKQAAVAILPEGHSDIPGTLVSLGHSLYDQWQVTQNPDDLKASISNFQLAATCSFGSPREKLNAAMQWARRLRLHEPQSPDMMDAFETTIRLVVLMSGLERTINNRYIQLQDASGIPLEAAATALELGHPDRAVEWLEQGRCLVWGQLHTLRSPLEDLEAGDSALAHRLRVVARRLDSAGSSRAESRVGVSLAKKMTLEDAARAQLDLAKEWEELLMTVRALPGFSSFLQPSPCSDLLEYLPPSGFVVIINVDKRRCDAIVLSAGFREPLHIPLSKFSLKKAKEYLQSMMRRLGHRDLRVRGGVHVGSEAASDRALGLYPGRQKNDRDEDIVVRKVLLNLWVDVVKPIIEELGLKKVESATEKPRLWWCPTGPLAFLPLHAAGIYGPEAPVNVLDYAISSYTPTVSALTSRVQGNGLVDERISGLFVTSQPRAPHATPIPGTTDEVASIYAAAQGAGVRVSKVEGDSLTVEGCLQHMEDFSGVHLACHAIQSAPDPLQSRFRFHNGSLELGKIIQKNLRKADLAFLSACQTSAGEETLSDEAVHLAAGMLAAGYRRVVATMWAISDRHAPAVAKDFYQYLWDQRKEDSGGGFDGSMSAHALHHAVQKLRERLVDDSEESLLAWAPYVHFGY</sequence>
<dbReference type="AlphaFoldDB" id="A0A4Y7T8L3"/>
<reference evidence="2 3" key="1">
    <citation type="journal article" date="2019" name="Nat. Ecol. Evol.">
        <title>Megaphylogeny resolves global patterns of mushroom evolution.</title>
        <authorList>
            <person name="Varga T."/>
            <person name="Krizsan K."/>
            <person name="Foldi C."/>
            <person name="Dima B."/>
            <person name="Sanchez-Garcia M."/>
            <person name="Sanchez-Ramirez S."/>
            <person name="Szollosi G.J."/>
            <person name="Szarkandi J.G."/>
            <person name="Papp V."/>
            <person name="Albert L."/>
            <person name="Andreopoulos W."/>
            <person name="Angelini C."/>
            <person name="Antonin V."/>
            <person name="Barry K.W."/>
            <person name="Bougher N.L."/>
            <person name="Buchanan P."/>
            <person name="Buyck B."/>
            <person name="Bense V."/>
            <person name="Catcheside P."/>
            <person name="Chovatia M."/>
            <person name="Cooper J."/>
            <person name="Damon W."/>
            <person name="Desjardin D."/>
            <person name="Finy P."/>
            <person name="Geml J."/>
            <person name="Haridas S."/>
            <person name="Hughes K."/>
            <person name="Justo A."/>
            <person name="Karasinski D."/>
            <person name="Kautmanova I."/>
            <person name="Kiss B."/>
            <person name="Kocsube S."/>
            <person name="Kotiranta H."/>
            <person name="LaButti K.M."/>
            <person name="Lechner B.E."/>
            <person name="Liimatainen K."/>
            <person name="Lipzen A."/>
            <person name="Lukacs Z."/>
            <person name="Mihaltcheva S."/>
            <person name="Morgado L.N."/>
            <person name="Niskanen T."/>
            <person name="Noordeloos M.E."/>
            <person name="Ohm R.A."/>
            <person name="Ortiz-Santana B."/>
            <person name="Ovrebo C."/>
            <person name="Racz N."/>
            <person name="Riley R."/>
            <person name="Savchenko A."/>
            <person name="Shiryaev A."/>
            <person name="Soop K."/>
            <person name="Spirin V."/>
            <person name="Szebenyi C."/>
            <person name="Tomsovsky M."/>
            <person name="Tulloss R.E."/>
            <person name="Uehling J."/>
            <person name="Grigoriev I.V."/>
            <person name="Vagvolgyi C."/>
            <person name="Papp T."/>
            <person name="Martin F.M."/>
            <person name="Miettinen O."/>
            <person name="Hibbett D.S."/>
            <person name="Nagy L.G."/>
        </authorList>
    </citation>
    <scope>NUCLEOTIDE SEQUENCE [LARGE SCALE GENOMIC DNA]</scope>
    <source>
        <strain evidence="2 3">FP101781</strain>
    </source>
</reference>
<accession>A0A4Y7T8L3</accession>
<feature type="domain" description="CHAT" evidence="1">
    <location>
        <begin position="573"/>
        <end position="864"/>
    </location>
</feature>
<dbReference type="STRING" id="71717.A0A4Y7T8L3"/>
<evidence type="ECO:0000313" key="2">
    <source>
        <dbReference type="EMBL" id="TEB30516.1"/>
    </source>
</evidence>
<dbReference type="EMBL" id="QPFP01000022">
    <property type="protein sequence ID" value="TEB30516.1"/>
    <property type="molecule type" value="Genomic_DNA"/>
</dbReference>
<evidence type="ECO:0000259" key="1">
    <source>
        <dbReference type="Pfam" id="PF12770"/>
    </source>
</evidence>
<proteinExistence type="predicted"/>
<dbReference type="InterPro" id="IPR011990">
    <property type="entry name" value="TPR-like_helical_dom_sf"/>
</dbReference>
<name>A0A4Y7T8L3_COPMI</name>
<dbReference type="Proteomes" id="UP000298030">
    <property type="component" value="Unassembled WGS sequence"/>
</dbReference>
<dbReference type="Gene3D" id="1.25.40.10">
    <property type="entry name" value="Tetratricopeptide repeat domain"/>
    <property type="match status" value="2"/>
</dbReference>
<dbReference type="SUPFAM" id="SSF48452">
    <property type="entry name" value="TPR-like"/>
    <property type="match status" value="1"/>
</dbReference>
<dbReference type="Pfam" id="PF12770">
    <property type="entry name" value="CHAT"/>
    <property type="match status" value="1"/>
</dbReference>
<evidence type="ECO:0000313" key="3">
    <source>
        <dbReference type="Proteomes" id="UP000298030"/>
    </source>
</evidence>
<comment type="caution">
    <text evidence="2">The sequence shown here is derived from an EMBL/GenBank/DDBJ whole genome shotgun (WGS) entry which is preliminary data.</text>
</comment>
<organism evidence="2 3">
    <name type="scientific">Coprinellus micaceus</name>
    <name type="common">Glistening ink-cap mushroom</name>
    <name type="synonym">Coprinus micaceus</name>
    <dbReference type="NCBI Taxonomy" id="71717"/>
    <lineage>
        <taxon>Eukaryota</taxon>
        <taxon>Fungi</taxon>
        <taxon>Dikarya</taxon>
        <taxon>Basidiomycota</taxon>
        <taxon>Agaricomycotina</taxon>
        <taxon>Agaricomycetes</taxon>
        <taxon>Agaricomycetidae</taxon>
        <taxon>Agaricales</taxon>
        <taxon>Agaricineae</taxon>
        <taxon>Psathyrellaceae</taxon>
        <taxon>Coprinellus</taxon>
    </lineage>
</organism>
<dbReference type="OrthoDB" id="9991317at2759"/>
<dbReference type="InterPro" id="IPR024983">
    <property type="entry name" value="CHAT_dom"/>
</dbReference>
<gene>
    <name evidence="2" type="ORF">FA13DRAFT_1664171</name>
</gene>
<protein>
    <recommendedName>
        <fullName evidence="1">CHAT domain-containing protein</fullName>
    </recommendedName>
</protein>
<keyword evidence="3" id="KW-1185">Reference proteome</keyword>